<evidence type="ECO:0000313" key="3">
    <source>
        <dbReference type="EMBL" id="CAG8473413.1"/>
    </source>
</evidence>
<evidence type="ECO:0000256" key="1">
    <source>
        <dbReference type="SAM" id="MobiDB-lite"/>
    </source>
</evidence>
<evidence type="ECO:0000313" key="4">
    <source>
        <dbReference type="Proteomes" id="UP000789342"/>
    </source>
</evidence>
<feature type="region of interest" description="Disordered" evidence="1">
    <location>
        <begin position="712"/>
        <end position="738"/>
    </location>
</feature>
<protein>
    <submittedName>
        <fullName evidence="3">6962_t:CDS:1</fullName>
    </submittedName>
</protein>
<dbReference type="AlphaFoldDB" id="A0A9N8W3Y9"/>
<name>A0A9N8W3Y9_9GLOM</name>
<dbReference type="OrthoDB" id="1107553at2759"/>
<dbReference type="SUPFAM" id="SSF81383">
    <property type="entry name" value="F-box domain"/>
    <property type="match status" value="1"/>
</dbReference>
<dbReference type="Pfam" id="PF12937">
    <property type="entry name" value="F-box-like"/>
    <property type="match status" value="1"/>
</dbReference>
<dbReference type="InterPro" id="IPR036047">
    <property type="entry name" value="F-box-like_dom_sf"/>
</dbReference>
<comment type="caution">
    <text evidence="3">The sequence shown here is derived from an EMBL/GenBank/DDBJ whole genome shotgun (WGS) entry which is preliminary data.</text>
</comment>
<accession>A0A9N8W3Y9</accession>
<dbReference type="Gene3D" id="1.20.1280.50">
    <property type="match status" value="1"/>
</dbReference>
<organism evidence="3 4">
    <name type="scientific">Acaulospora morrowiae</name>
    <dbReference type="NCBI Taxonomy" id="94023"/>
    <lineage>
        <taxon>Eukaryota</taxon>
        <taxon>Fungi</taxon>
        <taxon>Fungi incertae sedis</taxon>
        <taxon>Mucoromycota</taxon>
        <taxon>Glomeromycotina</taxon>
        <taxon>Glomeromycetes</taxon>
        <taxon>Diversisporales</taxon>
        <taxon>Acaulosporaceae</taxon>
        <taxon>Acaulospora</taxon>
    </lineage>
</organism>
<reference evidence="3" key="1">
    <citation type="submission" date="2021-06" db="EMBL/GenBank/DDBJ databases">
        <authorList>
            <person name="Kallberg Y."/>
            <person name="Tangrot J."/>
            <person name="Rosling A."/>
        </authorList>
    </citation>
    <scope>NUCLEOTIDE SEQUENCE</scope>
    <source>
        <strain evidence="3">CL551</strain>
    </source>
</reference>
<feature type="domain" description="F-box" evidence="2">
    <location>
        <begin position="35"/>
        <end position="81"/>
    </location>
</feature>
<dbReference type="Proteomes" id="UP000789342">
    <property type="component" value="Unassembled WGS sequence"/>
</dbReference>
<dbReference type="PROSITE" id="PS50181">
    <property type="entry name" value="FBOX"/>
    <property type="match status" value="1"/>
</dbReference>
<proteinExistence type="predicted"/>
<sequence length="738" mass="86256">MAADDTLDQQFEGLQLNEKNIFALSENHQFEEIQECHKIFVTRELMIYIFRELPVRTVLKMRLVCHRWDEILQDDYTWKRIFEFKFGKVQNSLFLDDQTYKSTCIFKEFHETRLWSNVISLVNDPASTKLNRFKLFGESALTNNYLYDVVATNVIDIGVAIALVAQRRLVLDEQAGIQTVNERPTISNVDFNLIPNVEIKVYVKLIPFNGHDGYELINCDRQLLTISRNDFFQEGGWIKNSVRIQLGRKYFMYSSDVSMGTCKIFSYYETNSLGNFNVSNPPLKELAISRHFFVTGTEPGNFQLTTHTSSNKHMIRSTDLDERYRFGIVVDDIQINRVDQRTLKGKMSAFHMDFNDLMIVGYCNNEGESVFRVWDLRGARECESFETREHENKISRYEGKLESKAQSFLVRWKDSHGRYKTLLENELKDQLEASPEIIVTCLGGNIAIYEVEKKLKCLWRISTGLTFLKVIDTKFWSPVNFPSNGNWLFLSAKKIVGDMKMPVVLQLRLTTSTKNYDGINLGYLNIDDHNPNKEDGVRKRELLTYRLFIPKILSNASIVQVMPHLPHALIVLLLQREPDFHRPQPRYSLVVYDYHTSNIISKLHSSPFMFMASNGYLVMAPKHTFKDDIVYMPLPKFNYRYKQAAAVLSKQSKPRLQPDGMNTLKVNRGIGKRMKQPKGTKMDKRKNRSSKIQFSVRDYNIEYDECDIGDEEYENLDEYGEHDDEQYDYDDRDEYDEY</sequence>
<evidence type="ECO:0000259" key="2">
    <source>
        <dbReference type="PROSITE" id="PS50181"/>
    </source>
</evidence>
<dbReference type="EMBL" id="CAJVPV010000773">
    <property type="protein sequence ID" value="CAG8473413.1"/>
    <property type="molecule type" value="Genomic_DNA"/>
</dbReference>
<dbReference type="InterPro" id="IPR001810">
    <property type="entry name" value="F-box_dom"/>
</dbReference>
<gene>
    <name evidence="3" type="ORF">AMORRO_LOCUS1963</name>
</gene>
<keyword evidence="4" id="KW-1185">Reference proteome</keyword>